<feature type="region of interest" description="Disordered" evidence="3">
    <location>
        <begin position="233"/>
        <end position="265"/>
    </location>
</feature>
<dbReference type="PANTHER" id="PTHR12585:SF70">
    <property type="entry name" value="RAD21_REC8 N TERMINAL DOMAIN PROTEIN (AFU_ORTHOLOGUE AFUA_6G02900)"/>
    <property type="match status" value="1"/>
</dbReference>
<organism evidence="5 6">
    <name type="scientific">Penicillium brasilianum</name>
    <dbReference type="NCBI Taxonomy" id="104259"/>
    <lineage>
        <taxon>Eukaryota</taxon>
        <taxon>Fungi</taxon>
        <taxon>Dikarya</taxon>
        <taxon>Ascomycota</taxon>
        <taxon>Pezizomycotina</taxon>
        <taxon>Eurotiomycetes</taxon>
        <taxon>Eurotiomycetidae</taxon>
        <taxon>Eurotiales</taxon>
        <taxon>Aspergillaceae</taxon>
        <taxon>Penicillium</taxon>
    </lineage>
</organism>
<dbReference type="EMBL" id="CDHK01000007">
    <property type="protein sequence ID" value="CEJ59644.1"/>
    <property type="molecule type" value="Genomic_DNA"/>
</dbReference>
<dbReference type="GO" id="GO:0003682">
    <property type="term" value="F:chromatin binding"/>
    <property type="evidence" value="ECO:0007669"/>
    <property type="project" value="TreeGrafter"/>
</dbReference>
<feature type="compositionally biased region" description="Polar residues" evidence="3">
    <location>
        <begin position="475"/>
        <end position="486"/>
    </location>
</feature>
<name>A0A0F7TSH2_PENBI</name>
<dbReference type="InterPro" id="IPR039781">
    <property type="entry name" value="Rad21/Rec8-like"/>
</dbReference>
<dbReference type="OrthoDB" id="5427633at2759"/>
<dbReference type="GO" id="GO:0007064">
    <property type="term" value="P:mitotic sister chromatid cohesion"/>
    <property type="evidence" value="ECO:0007669"/>
    <property type="project" value="TreeGrafter"/>
</dbReference>
<dbReference type="Proteomes" id="UP000042958">
    <property type="component" value="Unassembled WGS sequence"/>
</dbReference>
<feature type="region of interest" description="Disordered" evidence="3">
    <location>
        <begin position="147"/>
        <end position="170"/>
    </location>
</feature>
<gene>
    <name evidence="5" type="ORF">PMG11_08261</name>
</gene>
<sequence length="657" mass="71604">MFYSHEILTSPEHGVATIWLVATLGSRSITRRLNRKAILDVDVPGACNVIVNPEAPMALRLQGSLLYGVSRVYDQQCGYTLLDAQTMRDKMVSMLKQLPGGGLDPSAGKTKPTNLILPYDPTFIPETGLPGLDINFSLFDESTDDSLTQRSGSWTTSPATSQSGNSQVGNIQLDLPADDFLRDRDVQDPSADTIPSGKKRGIFGRDARLDLEDEGILLQPDFEFDEDGNIIEFDTSNMSPRKRRKTIPRSEIGEGPASEGGQEEGLADINDEVPLPGIEATDVNARPGPQYTEDTNIVPAEDRLMADGELERTGEARAQQRIRQAKAIISDDSTTLRNTDLAKWNDDYAANMAQSLKQKRQNKLPTLAKKNAAFWVFGVGIGSVGMGLGKHHEDGPLKEYSGDALYSLLSGKKGTHRIENDETDEEQQAHRALGQSGQAQSLDVELGRHAPSSAYDDRSSQMPWNVSASLQGSLRGQRFGSVSGSSARPRGRLTSASPLAGRSYPDGRERHSSLSFPNAGDDLDELEQLDITQYLEGELAPDNEDISTITARRRSMLNWVTSALDTESLNFFDFIQMKLDENKFASMTPGRITFSTLLPPSETTCTVAAHGFMNVLTLATKGALVVSQDLCTDLGASSWGIRFQHGDILLGMAESGM</sequence>
<keyword evidence="2" id="KW-0539">Nucleus</keyword>
<feature type="region of interest" description="Disordered" evidence="3">
    <location>
        <begin position="475"/>
        <end position="522"/>
    </location>
</feature>
<dbReference type="GO" id="GO:0030892">
    <property type="term" value="C:mitotic cohesin complex"/>
    <property type="evidence" value="ECO:0007669"/>
    <property type="project" value="TreeGrafter"/>
</dbReference>
<dbReference type="Pfam" id="PF04825">
    <property type="entry name" value="Rad21_Rec8_N"/>
    <property type="match status" value="1"/>
</dbReference>
<keyword evidence="6" id="KW-1185">Reference proteome</keyword>
<evidence type="ECO:0000256" key="2">
    <source>
        <dbReference type="ARBA" id="ARBA00023242"/>
    </source>
</evidence>
<protein>
    <recommendedName>
        <fullName evidence="4">Rad21/Rec8-like protein N-terminal domain-containing protein</fullName>
    </recommendedName>
</protein>
<feature type="region of interest" description="Disordered" evidence="3">
    <location>
        <begin position="416"/>
        <end position="441"/>
    </location>
</feature>
<dbReference type="AlphaFoldDB" id="A0A0F7TSH2"/>
<evidence type="ECO:0000256" key="3">
    <source>
        <dbReference type="SAM" id="MobiDB-lite"/>
    </source>
</evidence>
<comment type="subcellular location">
    <subcellularLocation>
        <location evidence="1">Nucleus</location>
    </subcellularLocation>
</comment>
<dbReference type="PANTHER" id="PTHR12585">
    <property type="entry name" value="SCC1 / RAD21 FAMILY MEMBER"/>
    <property type="match status" value="1"/>
</dbReference>
<accession>A0A0F7TSH2</accession>
<dbReference type="GO" id="GO:0005634">
    <property type="term" value="C:nucleus"/>
    <property type="evidence" value="ECO:0007669"/>
    <property type="project" value="UniProtKB-SubCell"/>
</dbReference>
<dbReference type="STRING" id="104259.A0A0F7TSH2"/>
<feature type="domain" description="Rad21/Rec8-like protein N-terminal" evidence="4">
    <location>
        <begin position="1"/>
        <end position="107"/>
    </location>
</feature>
<evidence type="ECO:0000256" key="1">
    <source>
        <dbReference type="ARBA" id="ARBA00004123"/>
    </source>
</evidence>
<evidence type="ECO:0000259" key="4">
    <source>
        <dbReference type="Pfam" id="PF04825"/>
    </source>
</evidence>
<evidence type="ECO:0000313" key="5">
    <source>
        <dbReference type="EMBL" id="CEJ59644.1"/>
    </source>
</evidence>
<reference evidence="6" key="1">
    <citation type="journal article" date="2015" name="Genome Announc.">
        <title>Draft genome sequence of the fungus Penicillium brasilianum MG11.</title>
        <authorList>
            <person name="Horn F."/>
            <person name="Linde J."/>
            <person name="Mattern D.J."/>
            <person name="Walther G."/>
            <person name="Guthke R."/>
            <person name="Brakhage A.A."/>
            <person name="Valiante V."/>
        </authorList>
    </citation>
    <scope>NUCLEOTIDE SEQUENCE [LARGE SCALE GENOMIC DNA]</scope>
    <source>
        <strain evidence="6">MG11</strain>
    </source>
</reference>
<dbReference type="InterPro" id="IPR006910">
    <property type="entry name" value="Rad21_Rec8_N"/>
</dbReference>
<evidence type="ECO:0000313" key="6">
    <source>
        <dbReference type="Proteomes" id="UP000042958"/>
    </source>
</evidence>
<proteinExistence type="predicted"/>
<dbReference type="CDD" id="cd21789">
    <property type="entry name" value="Rad21_Rec8_M_SpRec8p-like"/>
    <property type="match status" value="1"/>
</dbReference>